<evidence type="ECO:0000256" key="2">
    <source>
        <dbReference type="ARBA" id="ARBA00005695"/>
    </source>
</evidence>
<dbReference type="GO" id="GO:0043190">
    <property type="term" value="C:ATP-binding cassette (ABC) transporter complex"/>
    <property type="evidence" value="ECO:0007669"/>
    <property type="project" value="InterPro"/>
</dbReference>
<dbReference type="PANTHER" id="PTHR30290">
    <property type="entry name" value="PERIPLASMIC BINDING COMPONENT OF ABC TRANSPORTER"/>
    <property type="match status" value="1"/>
</dbReference>
<reference evidence="6" key="1">
    <citation type="submission" date="2021-03" db="EMBL/GenBank/DDBJ databases">
        <authorList>
            <person name="So Y."/>
        </authorList>
    </citation>
    <scope>NUCLEOTIDE SEQUENCE</scope>
    <source>
        <strain evidence="6">SG15</strain>
    </source>
</reference>
<organism evidence="6 7">
    <name type="scientific">Roseomonas indoligenes</name>
    <dbReference type="NCBI Taxonomy" id="2820811"/>
    <lineage>
        <taxon>Bacteria</taxon>
        <taxon>Pseudomonadati</taxon>
        <taxon>Pseudomonadota</taxon>
        <taxon>Alphaproteobacteria</taxon>
        <taxon>Acetobacterales</taxon>
        <taxon>Roseomonadaceae</taxon>
        <taxon>Roseomonas</taxon>
    </lineage>
</organism>
<dbReference type="Gene3D" id="3.40.190.10">
    <property type="entry name" value="Periplasmic binding protein-like II"/>
    <property type="match status" value="1"/>
</dbReference>
<dbReference type="Gene3D" id="3.10.105.10">
    <property type="entry name" value="Dipeptide-binding Protein, Domain 3"/>
    <property type="match status" value="1"/>
</dbReference>
<dbReference type="RefSeq" id="WP_209376861.1">
    <property type="nucleotide sequence ID" value="NZ_JAGIZA010000026.1"/>
</dbReference>
<dbReference type="AlphaFoldDB" id="A0A940MXH4"/>
<dbReference type="Proteomes" id="UP000677537">
    <property type="component" value="Unassembled WGS sequence"/>
</dbReference>
<dbReference type="InterPro" id="IPR000914">
    <property type="entry name" value="SBP_5_dom"/>
</dbReference>
<feature type="chain" id="PRO_5037795680" evidence="4">
    <location>
        <begin position="28"/>
        <end position="532"/>
    </location>
</feature>
<proteinExistence type="inferred from homology"/>
<dbReference type="CDD" id="cd08502">
    <property type="entry name" value="PBP2_NikA_DppA_OppA_like_16"/>
    <property type="match status" value="1"/>
</dbReference>
<dbReference type="EMBL" id="JAGIZA010000026">
    <property type="protein sequence ID" value="MBP0496068.1"/>
    <property type="molecule type" value="Genomic_DNA"/>
</dbReference>
<dbReference type="SUPFAM" id="SSF53850">
    <property type="entry name" value="Periplasmic binding protein-like II"/>
    <property type="match status" value="1"/>
</dbReference>
<dbReference type="GO" id="GO:0030288">
    <property type="term" value="C:outer membrane-bounded periplasmic space"/>
    <property type="evidence" value="ECO:0007669"/>
    <property type="project" value="UniProtKB-ARBA"/>
</dbReference>
<evidence type="ECO:0000256" key="1">
    <source>
        <dbReference type="ARBA" id="ARBA00004418"/>
    </source>
</evidence>
<evidence type="ECO:0000259" key="5">
    <source>
        <dbReference type="Pfam" id="PF00496"/>
    </source>
</evidence>
<dbReference type="PIRSF" id="PIRSF002741">
    <property type="entry name" value="MppA"/>
    <property type="match status" value="1"/>
</dbReference>
<gene>
    <name evidence="6" type="ORF">J5Y10_25020</name>
</gene>
<sequence length="532" mass="58493">MGIRTGLRNAMAAALLAAAPLTAPAVAQERPLRLVLNVGLQTLDPIAGPSFVTRNFSYMVFDTLIAMDSKGEYRPQMLEGWKVSEDGLTYTFTLRDGLEFSDGAPVTAEDCVASLKRWGLRDSLGRRLMAATKELRSTDAKTFTLELSRPFGLVIEALGKPSVQVPFIMPARLAANTPPTTPVAEVVGSGPFLFLRDQWIPGERTVFARNPRYRPRSEPADGLAGGKVARVERVEFVNMGDPGLRAAAVQRGEVDYLEYAPIDYIRTMQRDRNLVLARARGYAEIVGGISINHHQPPFDNVLVRRAVQQIMDRREIIAAEGVPENLSQPDCLSLYACGTFYAGPAGTEPVRETGIARARELLQQAGYKGERVVFLQPADSALINPIGLVMLDRLKQAGMNLDVQTSDWSSHAQRWIQRQPLDQGGWSLLPVIYTGFDLANPLSNPGIGYNCTNNQPWGYCDAAMTPVIERFEAEGDPAKRREIAGELQRLSIQGANFPLAGQFASPAVWRAELKGVIDFGFPILWNIERGGR</sequence>
<dbReference type="Pfam" id="PF00496">
    <property type="entry name" value="SBP_bac_5"/>
    <property type="match status" value="1"/>
</dbReference>
<keyword evidence="7" id="KW-1185">Reference proteome</keyword>
<dbReference type="GO" id="GO:1904680">
    <property type="term" value="F:peptide transmembrane transporter activity"/>
    <property type="evidence" value="ECO:0007669"/>
    <property type="project" value="TreeGrafter"/>
</dbReference>
<accession>A0A940MXH4</accession>
<comment type="similarity">
    <text evidence="2">Belongs to the bacterial solute-binding protein 5 family.</text>
</comment>
<comment type="subcellular location">
    <subcellularLocation>
        <location evidence="1">Periplasm</location>
    </subcellularLocation>
</comment>
<dbReference type="PANTHER" id="PTHR30290:SF38">
    <property type="entry name" value="D,D-DIPEPTIDE-BINDING PERIPLASMIC PROTEIN DDPA-RELATED"/>
    <property type="match status" value="1"/>
</dbReference>
<protein>
    <submittedName>
        <fullName evidence="6">ABC transporter substrate-binding protein</fullName>
    </submittedName>
</protein>
<dbReference type="GO" id="GO:0015833">
    <property type="term" value="P:peptide transport"/>
    <property type="evidence" value="ECO:0007669"/>
    <property type="project" value="TreeGrafter"/>
</dbReference>
<evidence type="ECO:0000256" key="3">
    <source>
        <dbReference type="ARBA" id="ARBA00022729"/>
    </source>
</evidence>
<dbReference type="InterPro" id="IPR030678">
    <property type="entry name" value="Peptide/Ni-bd"/>
</dbReference>
<keyword evidence="3 4" id="KW-0732">Signal</keyword>
<evidence type="ECO:0000313" key="6">
    <source>
        <dbReference type="EMBL" id="MBP0496068.1"/>
    </source>
</evidence>
<evidence type="ECO:0000313" key="7">
    <source>
        <dbReference type="Proteomes" id="UP000677537"/>
    </source>
</evidence>
<name>A0A940MXH4_9PROT</name>
<feature type="domain" description="Solute-binding protein family 5" evidence="5">
    <location>
        <begin position="72"/>
        <end position="414"/>
    </location>
</feature>
<dbReference type="InterPro" id="IPR039424">
    <property type="entry name" value="SBP_5"/>
</dbReference>
<feature type="signal peptide" evidence="4">
    <location>
        <begin position="1"/>
        <end position="27"/>
    </location>
</feature>
<comment type="caution">
    <text evidence="6">The sequence shown here is derived from an EMBL/GenBank/DDBJ whole genome shotgun (WGS) entry which is preliminary data.</text>
</comment>
<evidence type="ECO:0000256" key="4">
    <source>
        <dbReference type="SAM" id="SignalP"/>
    </source>
</evidence>